<reference evidence="10" key="1">
    <citation type="journal article" date="2013" name="Science">
        <title>The Amborella genome and the evolution of flowering plants.</title>
        <authorList>
            <consortium name="Amborella Genome Project"/>
        </authorList>
    </citation>
    <scope>NUCLEOTIDE SEQUENCE [LARGE SCALE GENOMIC DNA]</scope>
</reference>
<comment type="similarity">
    <text evidence="2">Belongs to the 'GDSL' lipolytic enzyme family.</text>
</comment>
<dbReference type="OrthoDB" id="1600564at2759"/>
<keyword evidence="4 8" id="KW-0732">Signal</keyword>
<dbReference type="Gene3D" id="3.40.50.1110">
    <property type="entry name" value="SGNH hydrolase"/>
    <property type="match status" value="1"/>
</dbReference>
<keyword evidence="3" id="KW-0964">Secreted</keyword>
<dbReference type="OMA" id="SNACCEV"/>
<comment type="subcellular location">
    <subcellularLocation>
        <location evidence="1">Secreted</location>
    </subcellularLocation>
</comment>
<dbReference type="InterPro" id="IPR035669">
    <property type="entry name" value="SGNH_plant_lipase-like"/>
</dbReference>
<dbReference type="Gramene" id="ERN15218">
    <property type="protein sequence ID" value="ERN15218"/>
    <property type="gene ID" value="AMTR_s00056p00187630"/>
</dbReference>
<dbReference type="EMBL" id="KI392510">
    <property type="protein sequence ID" value="ERN15218.1"/>
    <property type="molecule type" value="Genomic_DNA"/>
</dbReference>
<dbReference type="STRING" id="13333.U5D4D9"/>
<evidence type="ECO:0000256" key="2">
    <source>
        <dbReference type="ARBA" id="ARBA00008668"/>
    </source>
</evidence>
<dbReference type="Pfam" id="PF00657">
    <property type="entry name" value="Lipase_GDSL"/>
    <property type="match status" value="1"/>
</dbReference>
<evidence type="ECO:0000256" key="5">
    <source>
        <dbReference type="ARBA" id="ARBA00022801"/>
    </source>
</evidence>
<name>U5D4D9_AMBTC</name>
<dbReference type="PANTHER" id="PTHR45650">
    <property type="entry name" value="GDSL-LIKE LIPASE/ACYLHYDROLASE-RELATED"/>
    <property type="match status" value="1"/>
</dbReference>
<keyword evidence="5" id="KW-0378">Hydrolase</keyword>
<dbReference type="Proteomes" id="UP000017836">
    <property type="component" value="Unassembled WGS sequence"/>
</dbReference>
<dbReference type="GO" id="GO:0016042">
    <property type="term" value="P:lipid catabolic process"/>
    <property type="evidence" value="ECO:0007669"/>
    <property type="project" value="UniProtKB-KW"/>
</dbReference>
<dbReference type="InterPro" id="IPR051238">
    <property type="entry name" value="GDSL_esterase/lipase"/>
</dbReference>
<feature type="chain" id="PRO_5004658916" description="SGNH hydrolase-type esterase domain-containing protein" evidence="8">
    <location>
        <begin position="33"/>
        <end position="368"/>
    </location>
</feature>
<dbReference type="KEGG" id="atr:18443501"/>
<keyword evidence="6" id="KW-0442">Lipid degradation</keyword>
<evidence type="ECO:0008006" key="11">
    <source>
        <dbReference type="Google" id="ProtNLM"/>
    </source>
</evidence>
<dbReference type="eggNOG" id="ENOG502QSH3">
    <property type="taxonomic scope" value="Eukaryota"/>
</dbReference>
<feature type="signal peptide" evidence="8">
    <location>
        <begin position="1"/>
        <end position="32"/>
    </location>
</feature>
<dbReference type="PANTHER" id="PTHR45650:SF2">
    <property type="entry name" value="OS06G0560700 PROTEIN"/>
    <property type="match status" value="1"/>
</dbReference>
<dbReference type="GO" id="GO:0005576">
    <property type="term" value="C:extracellular region"/>
    <property type="evidence" value="ECO:0007669"/>
    <property type="project" value="UniProtKB-SubCell"/>
</dbReference>
<accession>U5D4D9</accession>
<evidence type="ECO:0000256" key="1">
    <source>
        <dbReference type="ARBA" id="ARBA00004613"/>
    </source>
</evidence>
<dbReference type="CDD" id="cd01837">
    <property type="entry name" value="SGNH_plant_lipase_like"/>
    <property type="match status" value="1"/>
</dbReference>
<evidence type="ECO:0000256" key="7">
    <source>
        <dbReference type="ARBA" id="ARBA00023098"/>
    </source>
</evidence>
<evidence type="ECO:0000256" key="8">
    <source>
        <dbReference type="SAM" id="SignalP"/>
    </source>
</evidence>
<dbReference type="GO" id="GO:0016788">
    <property type="term" value="F:hydrolase activity, acting on ester bonds"/>
    <property type="evidence" value="ECO:0007669"/>
    <property type="project" value="InterPro"/>
</dbReference>
<evidence type="ECO:0000256" key="6">
    <source>
        <dbReference type="ARBA" id="ARBA00022963"/>
    </source>
</evidence>
<dbReference type="InterPro" id="IPR001087">
    <property type="entry name" value="GDSL"/>
</dbReference>
<evidence type="ECO:0000313" key="9">
    <source>
        <dbReference type="EMBL" id="ERN15218.1"/>
    </source>
</evidence>
<keyword evidence="10" id="KW-1185">Reference proteome</keyword>
<organism evidence="9 10">
    <name type="scientific">Amborella trichopoda</name>
    <dbReference type="NCBI Taxonomy" id="13333"/>
    <lineage>
        <taxon>Eukaryota</taxon>
        <taxon>Viridiplantae</taxon>
        <taxon>Streptophyta</taxon>
        <taxon>Embryophyta</taxon>
        <taxon>Tracheophyta</taxon>
        <taxon>Spermatophyta</taxon>
        <taxon>Magnoliopsida</taxon>
        <taxon>Amborellales</taxon>
        <taxon>Amborellaceae</taxon>
        <taxon>Amborella</taxon>
    </lineage>
</organism>
<sequence length="368" mass="40248">MPCNSMKTHVPKALLLRIFSVLLFLCFREGESRRVKAMFVFGSSIVDNGNNNFIRNSTARADYFPYGIDFPGGASGRFSNGLNAADVLGQLVKIPRLLPAFADPRSKGNVTLRGVNYASGGSGILDETGSIAGGVTPLNQQIKNFETVTLPQLESRFGSAKLRHVLRKSIFVIGSGGNDYLLNYLQQPPSQRQNLSNFTNLVIQRLSEQLKKLHGLGARKFVLISIQPLGCAPVVISLAGSKSCVEGPNQVALLFNNRLRSLVDQLRPAMSGSNLVYVNAYGIIRDIIDNPIPGGFKVTGEPCCALSMETRGFLCEKGIKPCIARNTYVYFDGLHQTQAVNMRIALRAYTSSSRDDVYPINVQQLSRL</sequence>
<protein>
    <recommendedName>
        <fullName evidence="11">SGNH hydrolase-type esterase domain-containing protein</fullName>
    </recommendedName>
</protein>
<proteinExistence type="inferred from homology"/>
<keyword evidence="7" id="KW-0443">Lipid metabolism</keyword>
<evidence type="ECO:0000256" key="4">
    <source>
        <dbReference type="ARBA" id="ARBA00022729"/>
    </source>
</evidence>
<dbReference type="InterPro" id="IPR036514">
    <property type="entry name" value="SGNH_hydro_sf"/>
</dbReference>
<evidence type="ECO:0000313" key="10">
    <source>
        <dbReference type="Proteomes" id="UP000017836"/>
    </source>
</evidence>
<dbReference type="AlphaFoldDB" id="U5D4D9"/>
<evidence type="ECO:0000256" key="3">
    <source>
        <dbReference type="ARBA" id="ARBA00022525"/>
    </source>
</evidence>
<dbReference type="HOGENOM" id="CLU_015101_0_0_1"/>
<dbReference type="SUPFAM" id="SSF52266">
    <property type="entry name" value="SGNH hydrolase"/>
    <property type="match status" value="1"/>
</dbReference>
<gene>
    <name evidence="9" type="ORF">AMTR_s00056p00187630</name>
</gene>